<proteinExistence type="predicted"/>
<feature type="compositionally biased region" description="Polar residues" evidence="1">
    <location>
        <begin position="29"/>
        <end position="43"/>
    </location>
</feature>
<feature type="compositionally biased region" description="Low complexity" evidence="1">
    <location>
        <begin position="1"/>
        <end position="16"/>
    </location>
</feature>
<evidence type="ECO:0000313" key="3">
    <source>
        <dbReference type="Proteomes" id="UP000070501"/>
    </source>
</evidence>
<feature type="region of interest" description="Disordered" evidence="1">
    <location>
        <begin position="1"/>
        <end position="95"/>
    </location>
</feature>
<dbReference type="Proteomes" id="UP000070501">
    <property type="component" value="Unassembled WGS sequence"/>
</dbReference>
<gene>
    <name evidence="2" type="ORF">Micbo1qcDRAFT_156562</name>
</gene>
<dbReference type="AlphaFoldDB" id="A0A136JKG7"/>
<dbReference type="InParanoid" id="A0A136JKG7"/>
<evidence type="ECO:0000256" key="1">
    <source>
        <dbReference type="SAM" id="MobiDB-lite"/>
    </source>
</evidence>
<organism evidence="2 3">
    <name type="scientific">Microdochium bolleyi</name>
    <dbReference type="NCBI Taxonomy" id="196109"/>
    <lineage>
        <taxon>Eukaryota</taxon>
        <taxon>Fungi</taxon>
        <taxon>Dikarya</taxon>
        <taxon>Ascomycota</taxon>
        <taxon>Pezizomycotina</taxon>
        <taxon>Sordariomycetes</taxon>
        <taxon>Xylariomycetidae</taxon>
        <taxon>Xylariales</taxon>
        <taxon>Microdochiaceae</taxon>
        <taxon>Microdochium</taxon>
    </lineage>
</organism>
<reference evidence="3" key="1">
    <citation type="submission" date="2016-02" db="EMBL/GenBank/DDBJ databases">
        <title>Draft genome sequence of Microdochium bolleyi, a fungal endophyte of beachgrass.</title>
        <authorList>
            <consortium name="DOE Joint Genome Institute"/>
            <person name="David A.S."/>
            <person name="May G."/>
            <person name="Haridas S."/>
            <person name="Lim J."/>
            <person name="Wang M."/>
            <person name="Labutti K."/>
            <person name="Lipzen A."/>
            <person name="Barry K."/>
            <person name="Grigoriev I.V."/>
        </authorList>
    </citation>
    <scope>NUCLEOTIDE SEQUENCE [LARGE SCALE GENOMIC DNA]</scope>
    <source>
        <strain evidence="3">J235TASD1</strain>
    </source>
</reference>
<keyword evidence="3" id="KW-1185">Reference proteome</keyword>
<feature type="compositionally biased region" description="Low complexity" evidence="1">
    <location>
        <begin position="44"/>
        <end position="65"/>
    </location>
</feature>
<evidence type="ECO:0000313" key="2">
    <source>
        <dbReference type="EMBL" id="KXJ97617.1"/>
    </source>
</evidence>
<dbReference type="EMBL" id="KQ964245">
    <property type="protein sequence ID" value="KXJ97617.1"/>
    <property type="molecule type" value="Genomic_DNA"/>
</dbReference>
<protein>
    <submittedName>
        <fullName evidence="2">Uncharacterized protein</fullName>
    </submittedName>
</protein>
<sequence length="153" mass="15749">MATGTSTPSSASSSGPHTPQMEVGGDSYFPSTSTAQHDGNSTNTSIVATMSSTSSSATSSSSGTTRPAPIKQTSSGIGPYPLSALDRHHAPPDDELDLEAQLAKPPLPRSLHSSLRAAAVADRKAKMAAADDAETRAQRLAEAKKEWASWAAN</sequence>
<dbReference type="OrthoDB" id="3563866at2759"/>
<accession>A0A136JKG7</accession>
<name>A0A136JKG7_9PEZI</name>